<accession>A0A8S5QXP8</accession>
<proteinExistence type="predicted"/>
<name>A0A8S5QXP8_9CAUD</name>
<evidence type="ECO:0000313" key="1">
    <source>
        <dbReference type="EMBL" id="DAE23856.1"/>
    </source>
</evidence>
<sequence length="29" mass="3632">MIKRCKRKSQRLPFSFCQDWFVFDAMIHL</sequence>
<reference evidence="1" key="1">
    <citation type="journal article" date="2021" name="Proc. Natl. Acad. Sci. U.S.A.">
        <title>A Catalog of Tens of Thousands of Viruses from Human Metagenomes Reveals Hidden Associations with Chronic Diseases.</title>
        <authorList>
            <person name="Tisza M.J."/>
            <person name="Buck C.B."/>
        </authorList>
    </citation>
    <scope>NUCLEOTIDE SEQUENCE</scope>
    <source>
        <strain evidence="1">Ct9lR64</strain>
    </source>
</reference>
<protein>
    <submittedName>
        <fullName evidence="1">Uncharacterized protein</fullName>
    </submittedName>
</protein>
<dbReference type="EMBL" id="BK015760">
    <property type="protein sequence ID" value="DAE23856.1"/>
    <property type="molecule type" value="Genomic_DNA"/>
</dbReference>
<organism evidence="1">
    <name type="scientific">Siphoviridae sp. ct9lR64</name>
    <dbReference type="NCBI Taxonomy" id="2826178"/>
    <lineage>
        <taxon>Viruses</taxon>
        <taxon>Duplodnaviria</taxon>
        <taxon>Heunggongvirae</taxon>
        <taxon>Uroviricota</taxon>
        <taxon>Caudoviricetes</taxon>
    </lineage>
</organism>